<evidence type="ECO:0000259" key="2">
    <source>
        <dbReference type="Pfam" id="PF00849"/>
    </source>
</evidence>
<dbReference type="Pfam" id="PF00849">
    <property type="entry name" value="PseudoU_synth_2"/>
    <property type="match status" value="1"/>
</dbReference>
<dbReference type="OrthoDB" id="418349at2759"/>
<dbReference type="InterPro" id="IPR020103">
    <property type="entry name" value="PsdUridine_synth_cat_dom_sf"/>
</dbReference>
<dbReference type="PROSITE" id="PS01129">
    <property type="entry name" value="PSI_RLU"/>
    <property type="match status" value="1"/>
</dbReference>
<organism evidence="3 4">
    <name type="scientific">Chondrus crispus</name>
    <name type="common">Carrageen Irish moss</name>
    <name type="synonym">Polymorpha crispa</name>
    <dbReference type="NCBI Taxonomy" id="2769"/>
    <lineage>
        <taxon>Eukaryota</taxon>
        <taxon>Rhodophyta</taxon>
        <taxon>Florideophyceae</taxon>
        <taxon>Rhodymeniophycidae</taxon>
        <taxon>Gigartinales</taxon>
        <taxon>Gigartinaceae</taxon>
        <taxon>Chondrus</taxon>
    </lineage>
</organism>
<evidence type="ECO:0000313" key="3">
    <source>
        <dbReference type="EMBL" id="CDF39644.1"/>
    </source>
</evidence>
<dbReference type="PANTHER" id="PTHR21600:SF87">
    <property type="entry name" value="RNA PSEUDOURIDYLATE SYNTHASE DOMAIN-CONTAINING PROTEIN 1"/>
    <property type="match status" value="1"/>
</dbReference>
<dbReference type="Gene3D" id="3.30.2350.10">
    <property type="entry name" value="Pseudouridine synthase"/>
    <property type="match status" value="1"/>
</dbReference>
<dbReference type="EMBL" id="HG002060">
    <property type="protein sequence ID" value="CDF39644.1"/>
    <property type="molecule type" value="Genomic_DNA"/>
</dbReference>
<dbReference type="AlphaFoldDB" id="R7QNG3"/>
<dbReference type="CDD" id="cd02869">
    <property type="entry name" value="PseudoU_synth_RluA_like"/>
    <property type="match status" value="1"/>
</dbReference>
<name>R7QNG3_CHOCR</name>
<dbReference type="PhylomeDB" id="R7QNG3"/>
<dbReference type="GO" id="GO:0003723">
    <property type="term" value="F:RNA binding"/>
    <property type="evidence" value="ECO:0007669"/>
    <property type="project" value="InterPro"/>
</dbReference>
<dbReference type="KEGG" id="ccp:CHC_T00006820001"/>
<keyword evidence="4" id="KW-1185">Reference proteome</keyword>
<dbReference type="SUPFAM" id="SSF55120">
    <property type="entry name" value="Pseudouridine synthase"/>
    <property type="match status" value="1"/>
</dbReference>
<dbReference type="Proteomes" id="UP000012073">
    <property type="component" value="Unassembled WGS sequence"/>
</dbReference>
<proteinExistence type="inferred from homology"/>
<dbReference type="InterPro" id="IPR006145">
    <property type="entry name" value="PsdUridine_synth_RsuA/RluA"/>
</dbReference>
<comment type="similarity">
    <text evidence="1">Belongs to the pseudouridine synthase RluA family.</text>
</comment>
<accession>R7QNG3</accession>
<evidence type="ECO:0000313" key="4">
    <source>
        <dbReference type="Proteomes" id="UP000012073"/>
    </source>
</evidence>
<dbReference type="GO" id="GO:0009982">
    <property type="term" value="F:pseudouridine synthase activity"/>
    <property type="evidence" value="ECO:0007669"/>
    <property type="project" value="InterPro"/>
</dbReference>
<dbReference type="PANTHER" id="PTHR21600">
    <property type="entry name" value="MITOCHONDRIAL RNA PSEUDOURIDINE SYNTHASE"/>
    <property type="match status" value="1"/>
</dbReference>
<dbReference type="GeneID" id="17317649"/>
<sequence length="292" mass="33351">MKRARQEARPYNIDVSKLTSVQREELRRKSKSIPLVADKEPLEIVFEDDRFLAVNKPSYVKMHPSHRFEGGSLLNRAIGHCGFTPWLLHRLDMHTTGVVLFAKKKKLCHPIMRQFMAGRVEKEYLCVVDGYSPEARDTTFAIDAPIQRHTISFVREVGSSGKDSKPAKTVYTILDKSSEKKMMLLRAAPQTGRTHQIRVHAKECSLPIVGDDLYNEKEFNMYASYDEISAAAHKPELTRFGDKNPLRKGLKLHAWKITLRDPESNERISFCAPPPGHMQDLLEWSGLSLPEQ</sequence>
<dbReference type="STRING" id="2769.R7QNG3"/>
<dbReference type="GO" id="GO:0000455">
    <property type="term" value="P:enzyme-directed rRNA pseudouridine synthesis"/>
    <property type="evidence" value="ECO:0007669"/>
    <property type="project" value="TreeGrafter"/>
</dbReference>
<dbReference type="RefSeq" id="XP_005709938.1">
    <property type="nucleotide sequence ID" value="XM_005709881.1"/>
</dbReference>
<feature type="domain" description="Pseudouridine synthase RsuA/RluA-like" evidence="2">
    <location>
        <begin position="51"/>
        <end position="201"/>
    </location>
</feature>
<dbReference type="InterPro" id="IPR050188">
    <property type="entry name" value="RluA_PseudoU_synthase"/>
</dbReference>
<dbReference type="OMA" id="RISTDEH"/>
<gene>
    <name evidence="3" type="ORF">CHC_T00006820001</name>
</gene>
<evidence type="ECO:0000256" key="1">
    <source>
        <dbReference type="ARBA" id="ARBA00010876"/>
    </source>
</evidence>
<dbReference type="Gramene" id="CDF39644">
    <property type="protein sequence ID" value="CDF39644"/>
    <property type="gene ID" value="CHC_T00006820001"/>
</dbReference>
<dbReference type="InterPro" id="IPR006224">
    <property type="entry name" value="PsdUridine_synth_RluA-like_CS"/>
</dbReference>
<protein>
    <recommendedName>
        <fullName evidence="2">Pseudouridine synthase RsuA/RluA-like domain-containing protein</fullName>
    </recommendedName>
</protein>
<reference evidence="4" key="1">
    <citation type="journal article" date="2013" name="Proc. Natl. Acad. Sci. U.S.A.">
        <title>Genome structure and metabolic features in the red seaweed Chondrus crispus shed light on evolution of the Archaeplastida.</title>
        <authorList>
            <person name="Collen J."/>
            <person name="Porcel B."/>
            <person name="Carre W."/>
            <person name="Ball S.G."/>
            <person name="Chaparro C."/>
            <person name="Tonon T."/>
            <person name="Barbeyron T."/>
            <person name="Michel G."/>
            <person name="Noel B."/>
            <person name="Valentin K."/>
            <person name="Elias M."/>
            <person name="Artiguenave F."/>
            <person name="Arun A."/>
            <person name="Aury J.M."/>
            <person name="Barbosa-Neto J.F."/>
            <person name="Bothwell J.H."/>
            <person name="Bouget F.Y."/>
            <person name="Brillet L."/>
            <person name="Cabello-Hurtado F."/>
            <person name="Capella-Gutierrez S."/>
            <person name="Charrier B."/>
            <person name="Cladiere L."/>
            <person name="Cock J.M."/>
            <person name="Coelho S.M."/>
            <person name="Colleoni C."/>
            <person name="Czjzek M."/>
            <person name="Da Silva C."/>
            <person name="Delage L."/>
            <person name="Denoeud F."/>
            <person name="Deschamps P."/>
            <person name="Dittami S.M."/>
            <person name="Gabaldon T."/>
            <person name="Gachon C.M."/>
            <person name="Groisillier A."/>
            <person name="Herve C."/>
            <person name="Jabbari K."/>
            <person name="Katinka M."/>
            <person name="Kloareg B."/>
            <person name="Kowalczyk N."/>
            <person name="Labadie K."/>
            <person name="Leblanc C."/>
            <person name="Lopez P.J."/>
            <person name="McLachlan D.H."/>
            <person name="Meslet-Cladiere L."/>
            <person name="Moustafa A."/>
            <person name="Nehr Z."/>
            <person name="Nyvall Collen P."/>
            <person name="Panaud O."/>
            <person name="Partensky F."/>
            <person name="Poulain J."/>
            <person name="Rensing S.A."/>
            <person name="Rousvoal S."/>
            <person name="Samson G."/>
            <person name="Symeonidi A."/>
            <person name="Weissenbach J."/>
            <person name="Zambounis A."/>
            <person name="Wincker P."/>
            <person name="Boyen C."/>
        </authorList>
    </citation>
    <scope>NUCLEOTIDE SEQUENCE [LARGE SCALE GENOMIC DNA]</scope>
    <source>
        <strain evidence="4">cv. Stackhouse</strain>
    </source>
</reference>